<feature type="region of interest" description="Disordered" evidence="12">
    <location>
        <begin position="92"/>
        <end position="113"/>
    </location>
</feature>
<dbReference type="Gene3D" id="1.10.10.10">
    <property type="entry name" value="Winged helix-like DNA-binding domain superfamily/Winged helix DNA-binding domain"/>
    <property type="match status" value="1"/>
</dbReference>
<keyword evidence="9 11" id="KW-1015">Disulfide bond</keyword>
<dbReference type="GO" id="GO:0046872">
    <property type="term" value="F:metal ion binding"/>
    <property type="evidence" value="ECO:0007669"/>
    <property type="project" value="UniProtKB-KW"/>
</dbReference>
<gene>
    <name evidence="11" type="primary">whiB</name>
    <name evidence="14" type="ORF">BA062_04455</name>
</gene>
<dbReference type="GO" id="GO:0045454">
    <property type="term" value="P:cell redox homeostasis"/>
    <property type="evidence" value="ECO:0007669"/>
    <property type="project" value="TreeGrafter"/>
</dbReference>
<feature type="binding site" evidence="11">
    <location>
        <position position="80"/>
    </location>
    <ligand>
        <name>[4Fe-4S] cluster</name>
        <dbReference type="ChEBI" id="CHEBI:49883"/>
    </ligand>
</feature>
<evidence type="ECO:0000256" key="6">
    <source>
        <dbReference type="ARBA" id="ARBA00023014"/>
    </source>
</evidence>
<comment type="caution">
    <text evidence="14">The sequence shown here is derived from an EMBL/GenBank/DDBJ whole genome shotgun (WGS) entry which is preliminary data.</text>
</comment>
<proteinExistence type="inferred from homology"/>
<dbReference type="Proteomes" id="UP000247892">
    <property type="component" value="Unassembled WGS sequence"/>
</dbReference>
<dbReference type="InterPro" id="IPR034768">
    <property type="entry name" value="4FE4S_WBL"/>
</dbReference>
<evidence type="ECO:0000256" key="10">
    <source>
        <dbReference type="ARBA" id="ARBA00023163"/>
    </source>
</evidence>
<dbReference type="PROSITE" id="PS51674">
    <property type="entry name" value="4FE4S_WBL"/>
    <property type="match status" value="1"/>
</dbReference>
<comment type="subcellular location">
    <subcellularLocation>
        <location evidence="1 11">Cytoplasm</location>
    </subcellularLocation>
</comment>
<dbReference type="PANTHER" id="PTHR38839">
    <property type="entry name" value="TRANSCRIPTIONAL REGULATOR WHID-RELATED"/>
    <property type="match status" value="1"/>
</dbReference>
<name>A0A318M4Z0_9PSEU</name>
<reference evidence="14 15" key="1">
    <citation type="submission" date="2016-07" db="EMBL/GenBank/DDBJ databases">
        <title>Draft genome sequence of Prauserella sp. YIM 121212, isolated from alkaline soil.</title>
        <authorList>
            <person name="Ruckert C."/>
            <person name="Albersmeier A."/>
            <person name="Jiang C.-L."/>
            <person name="Jiang Y."/>
            <person name="Kalinowski J."/>
            <person name="Schneider O."/>
            <person name="Winkler A."/>
            <person name="Zotchev S.B."/>
        </authorList>
    </citation>
    <scope>NUCLEOTIDE SEQUENCE [LARGE SCALE GENOMIC DNA]</scope>
    <source>
        <strain evidence="14 15">YIM 121212</strain>
    </source>
</reference>
<keyword evidence="6 11" id="KW-0411">Iron-sulfur</keyword>
<evidence type="ECO:0000256" key="9">
    <source>
        <dbReference type="ARBA" id="ARBA00023157"/>
    </source>
</evidence>
<dbReference type="GO" id="GO:0047134">
    <property type="term" value="F:protein-disulfide reductase [NAD(P)H] activity"/>
    <property type="evidence" value="ECO:0007669"/>
    <property type="project" value="TreeGrafter"/>
</dbReference>
<dbReference type="GO" id="GO:0005737">
    <property type="term" value="C:cytoplasm"/>
    <property type="evidence" value="ECO:0007669"/>
    <property type="project" value="UniProtKB-SubCell"/>
</dbReference>
<dbReference type="EMBL" id="MASU01000002">
    <property type="protein sequence ID" value="PXY37866.1"/>
    <property type="molecule type" value="Genomic_DNA"/>
</dbReference>
<keyword evidence="11" id="KW-0963">Cytoplasm</keyword>
<dbReference type="AlphaFoldDB" id="A0A318M4Z0"/>
<feature type="domain" description="4Fe-4S Wbl-type" evidence="13">
    <location>
        <begin position="43"/>
        <end position="104"/>
    </location>
</feature>
<evidence type="ECO:0000313" key="15">
    <source>
        <dbReference type="Proteomes" id="UP000247892"/>
    </source>
</evidence>
<sequence length="155" mass="17025">MPQLRQPRRITGTTTPGRAPAAPPTWAVLGVTAAELAWHEHAACRGTDPDAFFPEPGPGAAELTAAAKRVCAVCPVRAACAEWARSHDEEFGIWGGQTEQERPHRHRRPENPRDREVARLTRAGKTAREIACTLRTTPRTVVRVRARLRADQDAA</sequence>
<dbReference type="GO" id="GO:0003677">
    <property type="term" value="F:DNA binding"/>
    <property type="evidence" value="ECO:0007669"/>
    <property type="project" value="UniProtKB-UniRule"/>
</dbReference>
<dbReference type="PANTHER" id="PTHR38839:SF4">
    <property type="entry name" value="TRANSCRIPTIONAL REGULATOR WHIB"/>
    <property type="match status" value="1"/>
</dbReference>
<feature type="binding site" evidence="11">
    <location>
        <position position="71"/>
    </location>
    <ligand>
        <name>[4Fe-4S] cluster</name>
        <dbReference type="ChEBI" id="CHEBI:49883"/>
    </ligand>
</feature>
<dbReference type="InterPro" id="IPR003482">
    <property type="entry name" value="Whib"/>
</dbReference>
<comment type="similarity">
    <text evidence="2 11">Belongs to the WhiB family.</text>
</comment>
<evidence type="ECO:0000256" key="3">
    <source>
        <dbReference type="ARBA" id="ARBA00022485"/>
    </source>
</evidence>
<accession>A0A318M4Z0</accession>
<evidence type="ECO:0000256" key="8">
    <source>
        <dbReference type="ARBA" id="ARBA00023125"/>
    </source>
</evidence>
<evidence type="ECO:0000256" key="2">
    <source>
        <dbReference type="ARBA" id="ARBA00006597"/>
    </source>
</evidence>
<protein>
    <recommendedName>
        <fullName evidence="11">Transcriptional regulator WhiB</fullName>
    </recommendedName>
</protein>
<evidence type="ECO:0000256" key="11">
    <source>
        <dbReference type="HAMAP-Rule" id="MF_01479"/>
    </source>
</evidence>
<dbReference type="GO" id="GO:0035731">
    <property type="term" value="F:dinitrosyl-iron complex binding"/>
    <property type="evidence" value="ECO:0007669"/>
    <property type="project" value="UniProtKB-UniRule"/>
</dbReference>
<evidence type="ECO:0000256" key="5">
    <source>
        <dbReference type="ARBA" id="ARBA00023004"/>
    </source>
</evidence>
<keyword evidence="4 11" id="KW-0479">Metal-binding</keyword>
<feature type="binding site" evidence="11">
    <location>
        <position position="44"/>
    </location>
    <ligand>
        <name>[4Fe-4S] cluster</name>
        <dbReference type="ChEBI" id="CHEBI:49883"/>
    </ligand>
</feature>
<dbReference type="OrthoDB" id="4249150at2"/>
<evidence type="ECO:0000256" key="7">
    <source>
        <dbReference type="ARBA" id="ARBA00023015"/>
    </source>
</evidence>
<keyword evidence="7 11" id="KW-0805">Transcription regulation</keyword>
<evidence type="ECO:0000256" key="4">
    <source>
        <dbReference type="ARBA" id="ARBA00022723"/>
    </source>
</evidence>
<keyword evidence="10 11" id="KW-0804">Transcription</keyword>
<feature type="compositionally biased region" description="Low complexity" evidence="12">
    <location>
        <begin position="9"/>
        <end position="20"/>
    </location>
</feature>
<organism evidence="14 15">
    <name type="scientific">Prauserella flavalba</name>
    <dbReference type="NCBI Taxonomy" id="1477506"/>
    <lineage>
        <taxon>Bacteria</taxon>
        <taxon>Bacillati</taxon>
        <taxon>Actinomycetota</taxon>
        <taxon>Actinomycetes</taxon>
        <taxon>Pseudonocardiales</taxon>
        <taxon>Pseudonocardiaceae</taxon>
        <taxon>Prauserella</taxon>
    </lineage>
</organism>
<comment type="PTM">
    <text evidence="11">The Fe-S cluster can be nitrosylated by nitric oxide (NO).</text>
</comment>
<keyword evidence="15" id="KW-1185">Reference proteome</keyword>
<keyword evidence="5 11" id="KW-0408">Iron</keyword>
<dbReference type="SUPFAM" id="SSF46894">
    <property type="entry name" value="C-terminal effector domain of the bipartite response regulators"/>
    <property type="match status" value="1"/>
</dbReference>
<feature type="region of interest" description="Disordered" evidence="12">
    <location>
        <begin position="1"/>
        <end position="23"/>
    </location>
</feature>
<dbReference type="InterPro" id="IPR016032">
    <property type="entry name" value="Sig_transdc_resp-reg_C-effctor"/>
</dbReference>
<dbReference type="RefSeq" id="WP_110334740.1">
    <property type="nucleotide sequence ID" value="NZ_MASU01000002.1"/>
</dbReference>
<dbReference type="GO" id="GO:0051539">
    <property type="term" value="F:4 iron, 4 sulfur cluster binding"/>
    <property type="evidence" value="ECO:0007669"/>
    <property type="project" value="UniProtKB-UniRule"/>
</dbReference>
<keyword evidence="3 11" id="KW-0004">4Fe-4S</keyword>
<feature type="binding site" evidence="11">
    <location>
        <position position="74"/>
    </location>
    <ligand>
        <name>[4Fe-4S] cluster</name>
        <dbReference type="ChEBI" id="CHEBI:49883"/>
    </ligand>
</feature>
<dbReference type="Pfam" id="PF02467">
    <property type="entry name" value="Whib"/>
    <property type="match status" value="1"/>
</dbReference>
<keyword evidence="8 11" id="KW-0238">DNA-binding</keyword>
<dbReference type="InterPro" id="IPR036388">
    <property type="entry name" value="WH-like_DNA-bd_sf"/>
</dbReference>
<comment type="PTM">
    <text evidence="11">Upon Fe-S cluster removal intramolecular disulfide bonds are formed.</text>
</comment>
<comment type="cofactor">
    <cofactor evidence="11">
        <name>[4Fe-4S] cluster</name>
        <dbReference type="ChEBI" id="CHEBI:49883"/>
    </cofactor>
    <text evidence="11">Binds 1 [4Fe-4S] cluster per subunit. Following nitrosylation of the [4Fe-4S] cluster binds 1 [4Fe-8(NO)] cluster per subunit.</text>
</comment>
<evidence type="ECO:0000259" key="13">
    <source>
        <dbReference type="PROSITE" id="PS51674"/>
    </source>
</evidence>
<dbReference type="HAMAP" id="MF_01479">
    <property type="entry name" value="WhiB"/>
    <property type="match status" value="1"/>
</dbReference>
<evidence type="ECO:0000256" key="1">
    <source>
        <dbReference type="ARBA" id="ARBA00004496"/>
    </source>
</evidence>
<evidence type="ECO:0000313" key="14">
    <source>
        <dbReference type="EMBL" id="PXY37866.1"/>
    </source>
</evidence>
<dbReference type="GO" id="GO:0045892">
    <property type="term" value="P:negative regulation of DNA-templated transcription"/>
    <property type="evidence" value="ECO:0007669"/>
    <property type="project" value="TreeGrafter"/>
</dbReference>
<comment type="function">
    <text evidence="11">Acts as a transcriptional regulator. Probably redox-responsive. The apo- but not holo-form probably binds DNA.</text>
</comment>
<evidence type="ECO:0000256" key="12">
    <source>
        <dbReference type="SAM" id="MobiDB-lite"/>
    </source>
</evidence>